<dbReference type="GO" id="GO:0005762">
    <property type="term" value="C:mitochondrial large ribosomal subunit"/>
    <property type="evidence" value="ECO:0007669"/>
    <property type="project" value="TreeGrafter"/>
</dbReference>
<dbReference type="GO" id="GO:0009507">
    <property type="term" value="C:chloroplast"/>
    <property type="evidence" value="ECO:0007669"/>
    <property type="project" value="UniProtKB-SubCell"/>
</dbReference>
<evidence type="ECO:0000256" key="2">
    <source>
        <dbReference type="ARBA" id="ARBA00005781"/>
    </source>
</evidence>
<dbReference type="AlphaFoldDB" id="A0AAD2CN93"/>
<keyword evidence="3" id="KW-0150">Chloroplast</keyword>
<dbReference type="Gene3D" id="2.30.30.790">
    <property type="match status" value="1"/>
</dbReference>
<keyword evidence="4" id="KW-0934">Plastid</keyword>
<evidence type="ECO:0000256" key="6">
    <source>
        <dbReference type="ARBA" id="ARBA00023274"/>
    </source>
</evidence>
<feature type="region of interest" description="Disordered" evidence="8">
    <location>
        <begin position="39"/>
        <end position="62"/>
    </location>
</feature>
<feature type="compositionally biased region" description="Basic residues" evidence="8">
    <location>
        <begin position="50"/>
        <end position="62"/>
    </location>
</feature>
<keyword evidence="5" id="KW-0689">Ribosomal protein</keyword>
<dbReference type="GO" id="GO:0003735">
    <property type="term" value="F:structural constituent of ribosome"/>
    <property type="evidence" value="ECO:0007669"/>
    <property type="project" value="InterPro"/>
</dbReference>
<protein>
    <recommendedName>
        <fullName evidence="7">50S ribosomal protein L19, chloroplastic</fullName>
    </recommendedName>
</protein>
<comment type="similarity">
    <text evidence="2">Belongs to the bacterial ribosomal protein bL19 family.</text>
</comment>
<evidence type="ECO:0000256" key="7">
    <source>
        <dbReference type="ARBA" id="ARBA00035376"/>
    </source>
</evidence>
<evidence type="ECO:0000256" key="1">
    <source>
        <dbReference type="ARBA" id="ARBA00004229"/>
    </source>
</evidence>
<evidence type="ECO:0000256" key="5">
    <source>
        <dbReference type="ARBA" id="ARBA00022980"/>
    </source>
</evidence>
<dbReference type="InterPro" id="IPR001857">
    <property type="entry name" value="Ribosomal_bL19"/>
</dbReference>
<keyword evidence="6" id="KW-0687">Ribonucleoprotein</keyword>
<dbReference type="Proteomes" id="UP001295423">
    <property type="component" value="Unassembled WGS sequence"/>
</dbReference>
<evidence type="ECO:0000313" key="9">
    <source>
        <dbReference type="EMBL" id="CAJ1940114.1"/>
    </source>
</evidence>
<dbReference type="Pfam" id="PF01245">
    <property type="entry name" value="Ribosomal_L19"/>
    <property type="match status" value="1"/>
</dbReference>
<dbReference type="EMBL" id="CAKOGP040000890">
    <property type="protein sequence ID" value="CAJ1940114.1"/>
    <property type="molecule type" value="Genomic_DNA"/>
</dbReference>
<accession>A0AAD2CN93</accession>
<proteinExistence type="inferred from homology"/>
<dbReference type="InterPro" id="IPR008991">
    <property type="entry name" value="Translation_prot_SH3-like_sf"/>
</dbReference>
<feature type="compositionally biased region" description="Basic and acidic residues" evidence="8">
    <location>
        <begin position="40"/>
        <end position="49"/>
    </location>
</feature>
<evidence type="ECO:0000256" key="3">
    <source>
        <dbReference type="ARBA" id="ARBA00022528"/>
    </source>
</evidence>
<evidence type="ECO:0000313" key="10">
    <source>
        <dbReference type="Proteomes" id="UP001295423"/>
    </source>
</evidence>
<gene>
    <name evidence="9" type="ORF">CYCCA115_LOCUS6878</name>
</gene>
<dbReference type="InterPro" id="IPR038657">
    <property type="entry name" value="Ribosomal_bL19_sf"/>
</dbReference>
<comment type="subcellular location">
    <subcellularLocation>
        <location evidence="1">Plastid</location>
        <location evidence="1">Chloroplast</location>
    </subcellularLocation>
</comment>
<evidence type="ECO:0000256" key="4">
    <source>
        <dbReference type="ARBA" id="ARBA00022640"/>
    </source>
</evidence>
<sequence length="199" mass="22444">MQALATTASRRLAPMALRQTGGAAICRHFSSEPLSLEDMPYLHHGERPRNRTNPKFKSPRKKASKLFEELNKEAVEKSKEANPAIWKEDFGVGDSIEIQMVSQGGVDGSLVSGEKTQEMEKVRGVVLGIVNRGLSSSVILRDVVYGEPIERKIPMHSPMIKDVTVLERNFIFKGKKKVKRSKLYYFRDLNPLLTKVSKY</sequence>
<dbReference type="PRINTS" id="PR00061">
    <property type="entry name" value="RIBOSOMALL19"/>
</dbReference>
<keyword evidence="10" id="KW-1185">Reference proteome</keyword>
<organism evidence="9 10">
    <name type="scientific">Cylindrotheca closterium</name>
    <dbReference type="NCBI Taxonomy" id="2856"/>
    <lineage>
        <taxon>Eukaryota</taxon>
        <taxon>Sar</taxon>
        <taxon>Stramenopiles</taxon>
        <taxon>Ochrophyta</taxon>
        <taxon>Bacillariophyta</taxon>
        <taxon>Bacillariophyceae</taxon>
        <taxon>Bacillariophycidae</taxon>
        <taxon>Bacillariales</taxon>
        <taxon>Bacillariaceae</taxon>
        <taxon>Cylindrotheca</taxon>
    </lineage>
</organism>
<name>A0AAD2CN93_9STRA</name>
<dbReference type="GO" id="GO:0006412">
    <property type="term" value="P:translation"/>
    <property type="evidence" value="ECO:0007669"/>
    <property type="project" value="InterPro"/>
</dbReference>
<comment type="caution">
    <text evidence="9">The sequence shown here is derived from an EMBL/GenBank/DDBJ whole genome shotgun (WGS) entry which is preliminary data.</text>
</comment>
<evidence type="ECO:0000256" key="8">
    <source>
        <dbReference type="SAM" id="MobiDB-lite"/>
    </source>
</evidence>
<dbReference type="PANTHER" id="PTHR15680:SF9">
    <property type="entry name" value="LARGE RIBOSOMAL SUBUNIT PROTEIN BL19M"/>
    <property type="match status" value="1"/>
</dbReference>
<dbReference type="SUPFAM" id="SSF50104">
    <property type="entry name" value="Translation proteins SH3-like domain"/>
    <property type="match status" value="1"/>
</dbReference>
<reference evidence="9" key="1">
    <citation type="submission" date="2023-08" db="EMBL/GenBank/DDBJ databases">
        <authorList>
            <person name="Audoor S."/>
            <person name="Bilcke G."/>
        </authorList>
    </citation>
    <scope>NUCLEOTIDE SEQUENCE</scope>
</reference>
<dbReference type="PANTHER" id="PTHR15680">
    <property type="entry name" value="RIBOSOMAL PROTEIN L19"/>
    <property type="match status" value="1"/>
</dbReference>